<dbReference type="OrthoDB" id="685331at2759"/>
<keyword evidence="5" id="KW-1185">Reference proteome</keyword>
<name>A0A5N5GEF1_9ROSA</name>
<evidence type="ECO:0000313" key="5">
    <source>
        <dbReference type="Proteomes" id="UP000327157"/>
    </source>
</evidence>
<reference evidence="4 5" key="3">
    <citation type="submission" date="2019-11" db="EMBL/GenBank/DDBJ databases">
        <title>A de novo genome assembly of a pear dwarfing rootstock.</title>
        <authorList>
            <person name="Wang F."/>
            <person name="Wang J."/>
            <person name="Li S."/>
            <person name="Zhang Y."/>
            <person name="Fang M."/>
            <person name="Ma L."/>
            <person name="Zhao Y."/>
            <person name="Jiang S."/>
        </authorList>
    </citation>
    <scope>NUCLEOTIDE SEQUENCE [LARGE SCALE GENOMIC DNA]</scope>
    <source>
        <strain evidence="4">S2</strain>
        <tissue evidence="4">Leaf</tissue>
    </source>
</reference>
<comment type="similarity">
    <text evidence="1">Belongs to the WEB family.</text>
</comment>
<dbReference type="PANTHER" id="PTHR32054:SF2">
    <property type="entry name" value="PROTEIN PLASTID MOVEMENT IMPAIRED 2"/>
    <property type="match status" value="1"/>
</dbReference>
<comment type="caution">
    <text evidence="4">The sequence shown here is derived from an EMBL/GenBank/DDBJ whole genome shotgun (WGS) entry which is preliminary data.</text>
</comment>
<dbReference type="GO" id="GO:0009904">
    <property type="term" value="P:chloroplast accumulation movement"/>
    <property type="evidence" value="ECO:0007669"/>
    <property type="project" value="TreeGrafter"/>
</dbReference>
<feature type="coiled-coil region" evidence="3">
    <location>
        <begin position="189"/>
        <end position="244"/>
    </location>
</feature>
<reference evidence="5" key="2">
    <citation type="submission" date="2019-10" db="EMBL/GenBank/DDBJ databases">
        <title>A de novo genome assembly of a pear dwarfing rootstock.</title>
        <authorList>
            <person name="Wang F."/>
            <person name="Wang J."/>
            <person name="Li S."/>
            <person name="Zhang Y."/>
            <person name="Fang M."/>
            <person name="Ma L."/>
            <person name="Zhao Y."/>
            <person name="Jiang S."/>
        </authorList>
    </citation>
    <scope>NUCLEOTIDE SEQUENCE [LARGE SCALE GENOMIC DNA]</scope>
</reference>
<dbReference type="GO" id="GO:0009903">
    <property type="term" value="P:chloroplast avoidance movement"/>
    <property type="evidence" value="ECO:0007669"/>
    <property type="project" value="TreeGrafter"/>
</dbReference>
<protein>
    <submittedName>
        <fullName evidence="4">Protein PLASTID MOVEMENT IMPAIRED 2-like</fullName>
    </submittedName>
</protein>
<gene>
    <name evidence="4" type="ORF">D8674_019882</name>
</gene>
<evidence type="ECO:0000313" key="4">
    <source>
        <dbReference type="EMBL" id="KAB2611850.1"/>
    </source>
</evidence>
<sequence>MRELELVRQELSMLKLDMASVLEEKLRAEKQTEASNAKMMFYTSSVEAIRNEIEETNEEQVLAELAWIEAAREFGDIEAGREMEANQFSLAVDETRKKMKDIVEEVDYSKELETKLAVTIADTVKRFQFIASMDVLRNELKHVREKTARLRKTEEKSDLSVQNLNSKLLRAKVKLEAVSASEEKAKSIASNLSLTFDKLKTEAEAAKKEKELVCEETASINSEILKMESEIESTEEKLPSTTQELKTVKSSEAVALENLETLIENTVQARTFQSQSSSSITISKFEHKYPTGL</sequence>
<dbReference type="PANTHER" id="PTHR32054">
    <property type="entry name" value="HEAVY CHAIN, PUTATIVE, EXPRESSED-RELATED-RELATED"/>
    <property type="match status" value="1"/>
</dbReference>
<proteinExistence type="inferred from homology"/>
<dbReference type="AlphaFoldDB" id="A0A5N5GEF1"/>
<dbReference type="Proteomes" id="UP000327157">
    <property type="component" value="Chromosome 17"/>
</dbReference>
<dbReference type="GO" id="GO:0005829">
    <property type="term" value="C:cytosol"/>
    <property type="evidence" value="ECO:0007669"/>
    <property type="project" value="TreeGrafter"/>
</dbReference>
<evidence type="ECO:0000256" key="3">
    <source>
        <dbReference type="SAM" id="Coils"/>
    </source>
</evidence>
<evidence type="ECO:0000256" key="1">
    <source>
        <dbReference type="ARBA" id="ARBA00005485"/>
    </source>
</evidence>
<dbReference type="EMBL" id="SMOL01000487">
    <property type="protein sequence ID" value="KAB2611850.1"/>
    <property type="molecule type" value="Genomic_DNA"/>
</dbReference>
<accession>A0A5N5GEF1</accession>
<keyword evidence="2 3" id="KW-0175">Coiled coil</keyword>
<evidence type="ECO:0000256" key="2">
    <source>
        <dbReference type="ARBA" id="ARBA00023054"/>
    </source>
</evidence>
<reference evidence="4 5" key="1">
    <citation type="submission" date="2019-09" db="EMBL/GenBank/DDBJ databases">
        <authorList>
            <person name="Ou C."/>
        </authorList>
    </citation>
    <scope>NUCLEOTIDE SEQUENCE [LARGE SCALE GENOMIC DNA]</scope>
    <source>
        <strain evidence="4">S2</strain>
        <tissue evidence="4">Leaf</tissue>
    </source>
</reference>
<dbReference type="InterPro" id="IPR008545">
    <property type="entry name" value="Web"/>
</dbReference>
<feature type="coiled-coil region" evidence="3">
    <location>
        <begin position="4"/>
        <end position="66"/>
    </location>
</feature>
<dbReference type="Pfam" id="PF05701">
    <property type="entry name" value="WEMBL"/>
    <property type="match status" value="1"/>
</dbReference>
<organism evidence="4 5">
    <name type="scientific">Pyrus ussuriensis x Pyrus communis</name>
    <dbReference type="NCBI Taxonomy" id="2448454"/>
    <lineage>
        <taxon>Eukaryota</taxon>
        <taxon>Viridiplantae</taxon>
        <taxon>Streptophyta</taxon>
        <taxon>Embryophyta</taxon>
        <taxon>Tracheophyta</taxon>
        <taxon>Spermatophyta</taxon>
        <taxon>Magnoliopsida</taxon>
        <taxon>eudicotyledons</taxon>
        <taxon>Gunneridae</taxon>
        <taxon>Pentapetalae</taxon>
        <taxon>rosids</taxon>
        <taxon>fabids</taxon>
        <taxon>Rosales</taxon>
        <taxon>Rosaceae</taxon>
        <taxon>Amygdaloideae</taxon>
        <taxon>Maleae</taxon>
        <taxon>Pyrus</taxon>
    </lineage>
</organism>